<dbReference type="EMBL" id="WKLP01000031">
    <property type="protein sequence ID" value="MRY13511.1"/>
    <property type="molecule type" value="Genomic_DNA"/>
</dbReference>
<dbReference type="Gene3D" id="3.40.50.2000">
    <property type="entry name" value="Glycogen Phosphorylase B"/>
    <property type="match status" value="2"/>
</dbReference>
<protein>
    <submittedName>
        <fullName evidence="4">Glycosyltransferase</fullName>
    </submittedName>
</protein>
<comment type="caution">
    <text evidence="4">The sequence shown here is derived from an EMBL/GenBank/DDBJ whole genome shotgun (WGS) entry which is preliminary data.</text>
</comment>
<dbReference type="AlphaFoldDB" id="A0A6G1ZIK7"/>
<organism evidence="4">
    <name type="scientific">Parabacteroides goldsteinii</name>
    <dbReference type="NCBI Taxonomy" id="328812"/>
    <lineage>
        <taxon>Bacteria</taxon>
        <taxon>Pseudomonadati</taxon>
        <taxon>Bacteroidota</taxon>
        <taxon>Bacteroidia</taxon>
        <taxon>Bacteroidales</taxon>
        <taxon>Tannerellaceae</taxon>
        <taxon>Parabacteroides</taxon>
    </lineage>
</organism>
<evidence type="ECO:0000259" key="3">
    <source>
        <dbReference type="Pfam" id="PF13439"/>
    </source>
</evidence>
<feature type="domain" description="Glycosyl transferase family 1" evidence="2">
    <location>
        <begin position="214"/>
        <end position="369"/>
    </location>
</feature>
<evidence type="ECO:0000259" key="2">
    <source>
        <dbReference type="Pfam" id="PF00534"/>
    </source>
</evidence>
<dbReference type="InterPro" id="IPR028098">
    <property type="entry name" value="Glyco_trans_4-like_N"/>
</dbReference>
<reference evidence="4" key="1">
    <citation type="journal article" date="2019" name="Nat. Med.">
        <title>A library of human gut bacterial isolates paired with longitudinal multiomics data enables mechanistic microbiome research.</title>
        <authorList>
            <person name="Poyet M."/>
            <person name="Groussin M."/>
            <person name="Gibbons S.M."/>
            <person name="Avila-Pacheco J."/>
            <person name="Jiang X."/>
            <person name="Kearney S.M."/>
            <person name="Perrotta A.R."/>
            <person name="Berdy B."/>
            <person name="Zhao S."/>
            <person name="Lieberman T.D."/>
            <person name="Swanson P.K."/>
            <person name="Smith M."/>
            <person name="Roesemann S."/>
            <person name="Alexander J.E."/>
            <person name="Rich S.A."/>
            <person name="Livny J."/>
            <person name="Vlamakis H."/>
            <person name="Clish C."/>
            <person name="Bullock K."/>
            <person name="Deik A."/>
            <person name="Scott J."/>
            <person name="Pierce K.A."/>
            <person name="Xavier R.J."/>
            <person name="Alm E.J."/>
        </authorList>
    </citation>
    <scope>NUCLEOTIDE SEQUENCE</scope>
    <source>
        <strain evidence="4">BIOML-A4</strain>
    </source>
</reference>
<sequence>MKIVHLCMAGPYTQGYSYQENILPKYHVKLGFDVTVLTSMQTMDAATSTIKEIHAKQPVIFEENGFKVVRIPFKEKVPKVISRRFRMYANFFTYLEIEKPDIIFTHGTCFVDSRQLVKYLKLHPKVICYSDCHTDYYNSARNFLSKYILHGIVWRYFSHLSEPYIKMCFGTTPWRCDFMHEMYGFPLQKLKCIPMGVDDDNIPSYENARSYVKSKFNIKDSDFLIVTGGKIDEAKNIHHLGYTIRKMENPNVKLLIFGSIVSTIEDSFEPLRCCPNIIFAGWSDATQVMNYLRASNLCCFPGTHSTMWEQAVGVGIPAIYNDWGKSMHHLNINGNCIFIDGKNETAIADTIRGLIFSDKYQNLKQKAEKASIHFKYSEIAKQSIEMNF</sequence>
<accession>A0A6G1ZIK7</accession>
<dbReference type="PANTHER" id="PTHR46401:SF2">
    <property type="entry name" value="GLYCOSYLTRANSFERASE WBBK-RELATED"/>
    <property type="match status" value="1"/>
</dbReference>
<evidence type="ECO:0000256" key="1">
    <source>
        <dbReference type="ARBA" id="ARBA00022679"/>
    </source>
</evidence>
<feature type="domain" description="Glycosyltransferase subfamily 4-like N-terminal" evidence="3">
    <location>
        <begin position="26"/>
        <end position="200"/>
    </location>
</feature>
<evidence type="ECO:0000313" key="4">
    <source>
        <dbReference type="EMBL" id="MRY13511.1"/>
    </source>
</evidence>
<proteinExistence type="predicted"/>
<dbReference type="RefSeq" id="WP_154278082.1">
    <property type="nucleotide sequence ID" value="NZ_WKLJ01000027.1"/>
</dbReference>
<dbReference type="InterPro" id="IPR001296">
    <property type="entry name" value="Glyco_trans_1"/>
</dbReference>
<gene>
    <name evidence="4" type="ORF">GKE01_18880</name>
</gene>
<keyword evidence="1 4" id="KW-0808">Transferase</keyword>
<dbReference type="PANTHER" id="PTHR46401">
    <property type="entry name" value="GLYCOSYLTRANSFERASE WBBK-RELATED"/>
    <property type="match status" value="1"/>
</dbReference>
<name>A0A6G1ZIK7_9BACT</name>
<dbReference type="CDD" id="cd03801">
    <property type="entry name" value="GT4_PimA-like"/>
    <property type="match status" value="1"/>
</dbReference>
<dbReference type="SUPFAM" id="SSF53756">
    <property type="entry name" value="UDP-Glycosyltransferase/glycogen phosphorylase"/>
    <property type="match status" value="1"/>
</dbReference>
<dbReference type="GO" id="GO:0016757">
    <property type="term" value="F:glycosyltransferase activity"/>
    <property type="evidence" value="ECO:0007669"/>
    <property type="project" value="InterPro"/>
</dbReference>
<dbReference type="Pfam" id="PF00534">
    <property type="entry name" value="Glycos_transf_1"/>
    <property type="match status" value="1"/>
</dbReference>
<dbReference type="GO" id="GO:0009103">
    <property type="term" value="P:lipopolysaccharide biosynthetic process"/>
    <property type="evidence" value="ECO:0007669"/>
    <property type="project" value="TreeGrafter"/>
</dbReference>
<dbReference type="Pfam" id="PF13439">
    <property type="entry name" value="Glyco_transf_4"/>
    <property type="match status" value="1"/>
</dbReference>